<protein>
    <submittedName>
        <fullName evidence="1">Uncharacterized protein</fullName>
    </submittedName>
</protein>
<gene>
    <name evidence="1" type="ORF">EVA_02937</name>
</gene>
<sequence>SESKDCPSRQSFLLAKKTAGYPVEATLAHVNDQFVPLLQGSLFG</sequence>
<organism evidence="1">
    <name type="scientific">gut metagenome</name>
    <dbReference type="NCBI Taxonomy" id="749906"/>
    <lineage>
        <taxon>unclassified sequences</taxon>
        <taxon>metagenomes</taxon>
        <taxon>organismal metagenomes</taxon>
    </lineage>
</organism>
<dbReference type="EMBL" id="AMCI01000497">
    <property type="protein sequence ID" value="EJX08957.1"/>
    <property type="molecule type" value="Genomic_DNA"/>
</dbReference>
<proteinExistence type="predicted"/>
<comment type="caution">
    <text evidence="1">The sequence shown here is derived from an EMBL/GenBank/DDBJ whole genome shotgun (WGS) entry which is preliminary data.</text>
</comment>
<dbReference type="AlphaFoldDB" id="J9GLZ3"/>
<feature type="non-terminal residue" evidence="1">
    <location>
        <position position="1"/>
    </location>
</feature>
<name>J9GLZ3_9ZZZZ</name>
<accession>J9GLZ3</accession>
<evidence type="ECO:0000313" key="1">
    <source>
        <dbReference type="EMBL" id="EJX08957.1"/>
    </source>
</evidence>
<reference evidence="1" key="1">
    <citation type="journal article" date="2012" name="PLoS ONE">
        <title>Gene sets for utilization of primary and secondary nutrition supplies in the distal gut of endangered iberian lynx.</title>
        <authorList>
            <person name="Alcaide M."/>
            <person name="Messina E."/>
            <person name="Richter M."/>
            <person name="Bargiela R."/>
            <person name="Peplies J."/>
            <person name="Huws S.A."/>
            <person name="Newbold C.J."/>
            <person name="Golyshin P.N."/>
            <person name="Simon M.A."/>
            <person name="Lopez G."/>
            <person name="Yakimov M.M."/>
            <person name="Ferrer M."/>
        </authorList>
    </citation>
    <scope>NUCLEOTIDE SEQUENCE</scope>
</reference>